<organism evidence="2 3">
    <name type="scientific">Penicillium frequentans</name>
    <dbReference type="NCBI Taxonomy" id="3151616"/>
    <lineage>
        <taxon>Eukaryota</taxon>
        <taxon>Fungi</taxon>
        <taxon>Dikarya</taxon>
        <taxon>Ascomycota</taxon>
        <taxon>Pezizomycotina</taxon>
        <taxon>Eurotiomycetes</taxon>
        <taxon>Eurotiomycetidae</taxon>
        <taxon>Eurotiales</taxon>
        <taxon>Aspergillaceae</taxon>
        <taxon>Penicillium</taxon>
    </lineage>
</organism>
<keyword evidence="3" id="KW-1185">Reference proteome</keyword>
<proteinExistence type="predicted"/>
<dbReference type="InterPro" id="IPR037401">
    <property type="entry name" value="SnoaL-like"/>
</dbReference>
<evidence type="ECO:0000259" key="1">
    <source>
        <dbReference type="Pfam" id="PF12680"/>
    </source>
</evidence>
<dbReference type="Pfam" id="PF12680">
    <property type="entry name" value="SnoaL_2"/>
    <property type="match status" value="1"/>
</dbReference>
<dbReference type="EMBL" id="JAQIZZ010000001">
    <property type="protein sequence ID" value="KAJ5556860.1"/>
    <property type="molecule type" value="Genomic_DNA"/>
</dbReference>
<dbReference type="SUPFAM" id="SSF54427">
    <property type="entry name" value="NTF2-like"/>
    <property type="match status" value="1"/>
</dbReference>
<comment type="caution">
    <text evidence="2">The sequence shown here is derived from an EMBL/GenBank/DDBJ whole genome shotgun (WGS) entry which is preliminary data.</text>
</comment>
<dbReference type="Proteomes" id="UP001220324">
    <property type="component" value="Unassembled WGS sequence"/>
</dbReference>
<sequence length="165" mass="18646">MSASMSLKQFLRYIEAFNAKDYKLQHSFYHKDVTLVIPDPEIGTLIGSAGIMNHYANVHADAQETVVPRFVMIDGARIFLSMEAYFLYTRTTDRAVHSHKVKPGDVIRVKVWAVYDMLDGKMAKITCNALSDEFLGQADVNKLIQESCNRVDENVKACWKPASVL</sequence>
<name>A0AAD6D8D7_9EURO</name>
<dbReference type="Gene3D" id="3.10.450.50">
    <property type="match status" value="1"/>
</dbReference>
<dbReference type="InterPro" id="IPR032710">
    <property type="entry name" value="NTF2-like_dom_sf"/>
</dbReference>
<accession>A0AAD6D8D7</accession>
<feature type="domain" description="SnoaL-like" evidence="1">
    <location>
        <begin position="12"/>
        <end position="124"/>
    </location>
</feature>
<reference evidence="2 3" key="1">
    <citation type="journal article" date="2023" name="IMA Fungus">
        <title>Comparative genomic study of the Penicillium genus elucidates a diverse pangenome and 15 lateral gene transfer events.</title>
        <authorList>
            <person name="Petersen C."/>
            <person name="Sorensen T."/>
            <person name="Nielsen M.R."/>
            <person name="Sondergaard T.E."/>
            <person name="Sorensen J.L."/>
            <person name="Fitzpatrick D.A."/>
            <person name="Frisvad J.C."/>
            <person name="Nielsen K.L."/>
        </authorList>
    </citation>
    <scope>NUCLEOTIDE SEQUENCE [LARGE SCALE GENOMIC DNA]</scope>
    <source>
        <strain evidence="2 3">IBT 35679</strain>
    </source>
</reference>
<evidence type="ECO:0000313" key="3">
    <source>
        <dbReference type="Proteomes" id="UP001220324"/>
    </source>
</evidence>
<protein>
    <recommendedName>
        <fullName evidence="1">SnoaL-like domain-containing protein</fullName>
    </recommendedName>
</protein>
<gene>
    <name evidence="2" type="ORF">N7494_000775</name>
</gene>
<evidence type="ECO:0000313" key="2">
    <source>
        <dbReference type="EMBL" id="KAJ5556860.1"/>
    </source>
</evidence>
<dbReference type="AlphaFoldDB" id="A0AAD6D8D7"/>